<accession>A0ABD1TYC2</accession>
<dbReference type="EMBL" id="JBFOLK010000004">
    <property type="protein sequence ID" value="KAL2517533.1"/>
    <property type="molecule type" value="Genomic_DNA"/>
</dbReference>
<feature type="compositionally biased region" description="Polar residues" evidence="1">
    <location>
        <begin position="77"/>
        <end position="96"/>
    </location>
</feature>
<feature type="region of interest" description="Disordered" evidence="1">
    <location>
        <begin position="77"/>
        <end position="101"/>
    </location>
</feature>
<evidence type="ECO:0000313" key="2">
    <source>
        <dbReference type="EMBL" id="KAL2517533.1"/>
    </source>
</evidence>
<sequence>MFMNEVNCSSEQVENWFFNPNLENIMVQNDPLAGEKIIVKELIGRIGNSSQISRVKTDLRFATTNLEFGKLSRVSSNQSITSTPENAESRENSSITAKAIGPNDANCRKRKAIPRGKPKPIFSSNLIFLHFNDSFLWLRFYLLINCRFHQKIVNQVQKEASQIDILNVEQLDIFKCRADRHLLRELSYYCLKSRTKLSLN</sequence>
<keyword evidence="3" id="KW-1185">Reference proteome</keyword>
<evidence type="ECO:0000313" key="3">
    <source>
        <dbReference type="Proteomes" id="UP001604336"/>
    </source>
</evidence>
<gene>
    <name evidence="2" type="ORF">Adt_13780</name>
</gene>
<dbReference type="Proteomes" id="UP001604336">
    <property type="component" value="Unassembled WGS sequence"/>
</dbReference>
<name>A0ABD1TYC2_9LAMI</name>
<proteinExistence type="predicted"/>
<protein>
    <submittedName>
        <fullName evidence="2">BHLH domain-containing protein</fullName>
    </submittedName>
</protein>
<evidence type="ECO:0000256" key="1">
    <source>
        <dbReference type="SAM" id="MobiDB-lite"/>
    </source>
</evidence>
<comment type="caution">
    <text evidence="2">The sequence shown here is derived from an EMBL/GenBank/DDBJ whole genome shotgun (WGS) entry which is preliminary data.</text>
</comment>
<dbReference type="AlphaFoldDB" id="A0ABD1TYC2"/>
<reference evidence="3" key="1">
    <citation type="submission" date="2024-07" db="EMBL/GenBank/DDBJ databases">
        <title>Two chromosome-level genome assemblies of Korean endemic species Abeliophyllum distichum and Forsythia ovata (Oleaceae).</title>
        <authorList>
            <person name="Jang H."/>
        </authorList>
    </citation>
    <scope>NUCLEOTIDE SEQUENCE [LARGE SCALE GENOMIC DNA]</scope>
</reference>
<organism evidence="2 3">
    <name type="scientific">Abeliophyllum distichum</name>
    <dbReference type="NCBI Taxonomy" id="126358"/>
    <lineage>
        <taxon>Eukaryota</taxon>
        <taxon>Viridiplantae</taxon>
        <taxon>Streptophyta</taxon>
        <taxon>Embryophyta</taxon>
        <taxon>Tracheophyta</taxon>
        <taxon>Spermatophyta</taxon>
        <taxon>Magnoliopsida</taxon>
        <taxon>eudicotyledons</taxon>
        <taxon>Gunneridae</taxon>
        <taxon>Pentapetalae</taxon>
        <taxon>asterids</taxon>
        <taxon>lamiids</taxon>
        <taxon>Lamiales</taxon>
        <taxon>Oleaceae</taxon>
        <taxon>Forsythieae</taxon>
        <taxon>Abeliophyllum</taxon>
    </lineage>
</organism>